<dbReference type="EMBL" id="JAOPHQ010002451">
    <property type="protein sequence ID" value="KAK0146927.1"/>
    <property type="molecule type" value="Genomic_DNA"/>
</dbReference>
<sequence length="102" mass="11076">MYPVGQTDRGRQTDRQADRQAGRQADRQTGLQPSLECLLLVESPPITRVGPTASASYEKSRSLTNISGGSSLRLAPISSPSYEPFETPAPLHRCRSPIPSIL</sequence>
<name>A0AA47MVR0_MERPO</name>
<evidence type="ECO:0000256" key="1">
    <source>
        <dbReference type="SAM" id="MobiDB-lite"/>
    </source>
</evidence>
<feature type="region of interest" description="Disordered" evidence="1">
    <location>
        <begin position="1"/>
        <end position="33"/>
    </location>
</feature>
<dbReference type="Proteomes" id="UP001174136">
    <property type="component" value="Unassembled WGS sequence"/>
</dbReference>
<accession>A0AA47MVR0</accession>
<feature type="compositionally biased region" description="Basic and acidic residues" evidence="1">
    <location>
        <begin position="8"/>
        <end position="26"/>
    </location>
</feature>
<gene>
    <name evidence="2" type="primary">Kcnc2</name>
    <name evidence="2" type="ORF">N1851_013739</name>
</gene>
<dbReference type="AlphaFoldDB" id="A0AA47MVR0"/>
<comment type="caution">
    <text evidence="2">The sequence shown here is derived from an EMBL/GenBank/DDBJ whole genome shotgun (WGS) entry which is preliminary data.</text>
</comment>
<protein>
    <submittedName>
        <fullName evidence="2">Potassium voltage-gated channel subfamily C member 2</fullName>
    </submittedName>
</protein>
<evidence type="ECO:0000313" key="3">
    <source>
        <dbReference type="Proteomes" id="UP001174136"/>
    </source>
</evidence>
<feature type="compositionally biased region" description="Polar residues" evidence="1">
    <location>
        <begin position="53"/>
        <end position="70"/>
    </location>
</feature>
<feature type="region of interest" description="Disordered" evidence="1">
    <location>
        <begin position="48"/>
        <end position="102"/>
    </location>
</feature>
<reference evidence="2" key="1">
    <citation type="journal article" date="2023" name="Front. Mar. Sci.">
        <title>A new Merluccius polli reference genome to investigate the effects of global change in West African waters.</title>
        <authorList>
            <person name="Mateo J.L."/>
            <person name="Blanco-Fernandez C."/>
            <person name="Garcia-Vazquez E."/>
            <person name="Machado-Schiaffino G."/>
        </authorList>
    </citation>
    <scope>NUCLEOTIDE SEQUENCE</scope>
    <source>
        <strain evidence="2">C29</strain>
        <tissue evidence="2">Fin</tissue>
    </source>
</reference>
<organism evidence="2 3">
    <name type="scientific">Merluccius polli</name>
    <name type="common">Benguela hake</name>
    <name type="synonym">Merluccius cadenati</name>
    <dbReference type="NCBI Taxonomy" id="89951"/>
    <lineage>
        <taxon>Eukaryota</taxon>
        <taxon>Metazoa</taxon>
        <taxon>Chordata</taxon>
        <taxon>Craniata</taxon>
        <taxon>Vertebrata</taxon>
        <taxon>Euteleostomi</taxon>
        <taxon>Actinopterygii</taxon>
        <taxon>Neopterygii</taxon>
        <taxon>Teleostei</taxon>
        <taxon>Neoteleostei</taxon>
        <taxon>Acanthomorphata</taxon>
        <taxon>Zeiogadaria</taxon>
        <taxon>Gadariae</taxon>
        <taxon>Gadiformes</taxon>
        <taxon>Gadoidei</taxon>
        <taxon>Merlucciidae</taxon>
        <taxon>Merluccius</taxon>
    </lineage>
</organism>
<keyword evidence="3" id="KW-1185">Reference proteome</keyword>
<proteinExistence type="predicted"/>
<evidence type="ECO:0000313" key="2">
    <source>
        <dbReference type="EMBL" id="KAK0146927.1"/>
    </source>
</evidence>